<dbReference type="Gene3D" id="3.40.525.10">
    <property type="entry name" value="CRAL-TRIO lipid binding domain"/>
    <property type="match status" value="2"/>
</dbReference>
<dbReference type="CDD" id="cd00170">
    <property type="entry name" value="SEC14"/>
    <property type="match status" value="1"/>
</dbReference>
<dbReference type="SMART" id="SM01100">
    <property type="entry name" value="CRAL_TRIO_N"/>
    <property type="match status" value="1"/>
</dbReference>
<dbReference type="Pfam" id="PF03765">
    <property type="entry name" value="CRAL_TRIO_N"/>
    <property type="match status" value="1"/>
</dbReference>
<dbReference type="GeneID" id="105335004"/>
<dbReference type="SMART" id="SM00516">
    <property type="entry name" value="SEC14"/>
    <property type="match status" value="1"/>
</dbReference>
<dbReference type="PANTHER" id="PTHR10174">
    <property type="entry name" value="ALPHA-TOCOPHEROL TRANSFER PROTEIN-RELATED"/>
    <property type="match status" value="1"/>
</dbReference>
<accession>A0A8W8NC40</accession>
<dbReference type="Pfam" id="PF00650">
    <property type="entry name" value="CRAL_TRIO"/>
    <property type="match status" value="1"/>
</dbReference>
<dbReference type="InterPro" id="IPR011074">
    <property type="entry name" value="CRAL/TRIO_N_dom"/>
</dbReference>
<keyword evidence="3" id="KW-1185">Reference proteome</keyword>
<dbReference type="KEGG" id="crg:105335004"/>
<dbReference type="PRINTS" id="PR00180">
    <property type="entry name" value="CRETINALDHBP"/>
</dbReference>
<reference evidence="2" key="1">
    <citation type="submission" date="2022-08" db="UniProtKB">
        <authorList>
            <consortium name="EnsemblMetazoa"/>
        </authorList>
    </citation>
    <scope>IDENTIFICATION</scope>
    <source>
        <strain evidence="2">05x7-T-G4-1.051#20</strain>
    </source>
</reference>
<dbReference type="PANTHER" id="PTHR10174:SF130">
    <property type="entry name" value="ALPHA-TOCOPHEROL TRANSFER PROTEIN-LIKE"/>
    <property type="match status" value="1"/>
</dbReference>
<name>A0A8W8NC40_MAGGI</name>
<dbReference type="RefSeq" id="XP_034326775.2">
    <property type="nucleotide sequence ID" value="XM_034470884.2"/>
</dbReference>
<feature type="domain" description="CRAL-TRIO" evidence="1">
    <location>
        <begin position="123"/>
        <end position="327"/>
    </location>
</feature>
<dbReference type="EnsemblMetazoa" id="G5183.1">
    <property type="protein sequence ID" value="G5183.1:cds"/>
    <property type="gene ID" value="G5183"/>
</dbReference>
<evidence type="ECO:0000313" key="3">
    <source>
        <dbReference type="Proteomes" id="UP000005408"/>
    </source>
</evidence>
<dbReference type="Gene3D" id="1.10.8.20">
    <property type="entry name" value="N-terminal domain of phosphatidylinositol transfer protein sec14p"/>
    <property type="match status" value="1"/>
</dbReference>
<dbReference type="SUPFAM" id="SSF52087">
    <property type="entry name" value="CRAL/TRIO domain"/>
    <property type="match status" value="2"/>
</dbReference>
<dbReference type="InterPro" id="IPR036273">
    <property type="entry name" value="CRAL/TRIO_N_dom_sf"/>
</dbReference>
<dbReference type="GO" id="GO:0016020">
    <property type="term" value="C:membrane"/>
    <property type="evidence" value="ECO:0007669"/>
    <property type="project" value="TreeGrafter"/>
</dbReference>
<protein>
    <recommendedName>
        <fullName evidence="1">CRAL-TRIO domain-containing protein</fullName>
    </recommendedName>
</protein>
<dbReference type="InterPro" id="IPR001251">
    <property type="entry name" value="CRAL-TRIO_dom"/>
</dbReference>
<dbReference type="SUPFAM" id="SSF46938">
    <property type="entry name" value="CRAL/TRIO N-terminal domain"/>
    <property type="match status" value="1"/>
</dbReference>
<evidence type="ECO:0000259" key="1">
    <source>
        <dbReference type="PROSITE" id="PS50191"/>
    </source>
</evidence>
<dbReference type="Proteomes" id="UP000005408">
    <property type="component" value="Unassembled WGS sequence"/>
</dbReference>
<organism evidence="2 3">
    <name type="scientific">Magallana gigas</name>
    <name type="common">Pacific oyster</name>
    <name type="synonym">Crassostrea gigas</name>
    <dbReference type="NCBI Taxonomy" id="29159"/>
    <lineage>
        <taxon>Eukaryota</taxon>
        <taxon>Metazoa</taxon>
        <taxon>Spiralia</taxon>
        <taxon>Lophotrochozoa</taxon>
        <taxon>Mollusca</taxon>
        <taxon>Bivalvia</taxon>
        <taxon>Autobranchia</taxon>
        <taxon>Pteriomorphia</taxon>
        <taxon>Ostreida</taxon>
        <taxon>Ostreoidea</taxon>
        <taxon>Ostreidae</taxon>
        <taxon>Magallana</taxon>
    </lineage>
</organism>
<dbReference type="InterPro" id="IPR036865">
    <property type="entry name" value="CRAL-TRIO_dom_sf"/>
</dbReference>
<evidence type="ECO:0000313" key="2">
    <source>
        <dbReference type="EnsemblMetazoa" id="G5183.1:cds"/>
    </source>
</evidence>
<dbReference type="GO" id="GO:1902936">
    <property type="term" value="F:phosphatidylinositol bisphosphate binding"/>
    <property type="evidence" value="ECO:0007669"/>
    <property type="project" value="TreeGrafter"/>
</dbReference>
<proteinExistence type="predicted"/>
<sequence>MFLLDLQLKIIQTSAFPLSSCNAGTENMTEEGKYSSDYQCTLPPDLIQKAERELNEKAEWRSRDIQALRDMVNKNKDLHVRTDDAFLLRFLRAKKFEYDRAYNLLVSHFQMKKENPKLFENLRPSAVKHVLEAGVTGVLPHRDKEGRRVIIFRPGLWDPSRFPIDDVFRTNLLTLSKIIQDEVTQVNGLIMVTDLNGIGWAHAKNMSPLYAKRVTSLLQDEESQINGILMIMDLKRVGWKHVKNISPLYSKRMMSLLQDAFPARFKGLHYLNEPAVFDYIFAIVKQFMKEKTVSRLHFHGKNVQELTEFIDPEYLPEEYGGKAPPFSNKDWMEELLKCDAEFDDEAKYGLVSGSSVDQKPGQDAMECVMGSYRKLSVD</sequence>
<dbReference type="AlphaFoldDB" id="A0A8W8NC40"/>
<dbReference type="PROSITE" id="PS50191">
    <property type="entry name" value="CRAL_TRIO"/>
    <property type="match status" value="1"/>
</dbReference>